<sequence length="127" mass="14198">MNGCDKIILFHPCEIETKSQRIELKSDDMMSGEQDICGQPFPLMSLANTPTANPPWLSITPQQSASAQPMCKIFKIFLQGKVTHAVYSELSTENVDKAITIQKPLHREGESPPTDIAYFPTHKKIPE</sequence>
<protein>
    <submittedName>
        <fullName evidence="2">Uncharacterized protein</fullName>
    </submittedName>
</protein>
<reference evidence="3" key="1">
    <citation type="submission" date="2017-07" db="EMBL/GenBank/DDBJ databases">
        <authorList>
            <person name="Boucher Y."/>
            <person name="Orata F.D."/>
        </authorList>
    </citation>
    <scope>NUCLEOTIDE SEQUENCE [LARGE SCALE GENOMIC DNA]</scope>
    <source>
        <strain evidence="3">OYP9E10</strain>
    </source>
</reference>
<gene>
    <name evidence="2" type="ORF">CGU03_11580</name>
</gene>
<comment type="caution">
    <text evidence="2">The sequence shown here is derived from an EMBL/GenBank/DDBJ whole genome shotgun (WGS) entry which is preliminary data.</text>
</comment>
<feature type="region of interest" description="Disordered" evidence="1">
    <location>
        <begin position="104"/>
        <end position="127"/>
    </location>
</feature>
<dbReference type="EMBL" id="NMSH01000016">
    <property type="protein sequence ID" value="PAR20606.1"/>
    <property type="molecule type" value="Genomic_DNA"/>
</dbReference>
<organism evidence="2 3">
    <name type="scientific">Vibrio metoecus</name>
    <dbReference type="NCBI Taxonomy" id="1481663"/>
    <lineage>
        <taxon>Bacteria</taxon>
        <taxon>Pseudomonadati</taxon>
        <taxon>Pseudomonadota</taxon>
        <taxon>Gammaproteobacteria</taxon>
        <taxon>Vibrionales</taxon>
        <taxon>Vibrionaceae</taxon>
        <taxon>Vibrio</taxon>
    </lineage>
</organism>
<dbReference type="Proteomes" id="UP000216173">
    <property type="component" value="Unassembled WGS sequence"/>
</dbReference>
<name>A0A271VRG5_VIBMT</name>
<proteinExistence type="predicted"/>
<evidence type="ECO:0000256" key="1">
    <source>
        <dbReference type="SAM" id="MobiDB-lite"/>
    </source>
</evidence>
<dbReference type="AlphaFoldDB" id="A0A271VRG5"/>
<evidence type="ECO:0000313" key="3">
    <source>
        <dbReference type="Proteomes" id="UP000216173"/>
    </source>
</evidence>
<evidence type="ECO:0000313" key="2">
    <source>
        <dbReference type="EMBL" id="PAR20606.1"/>
    </source>
</evidence>
<accession>A0A271VRG5</accession>